<accession>A0A2U2I5F9</accession>
<reference evidence="3 4" key="1">
    <citation type="submission" date="2018-04" db="EMBL/GenBank/DDBJ databases">
        <title>Massilia violaceinigra sp. nov., a novel purple-pigmented bacterium isolated from Tianshan glacier, Xinjiang, China.</title>
        <authorList>
            <person name="Wang H."/>
        </authorList>
    </citation>
    <scope>NUCLEOTIDE SEQUENCE [LARGE SCALE GENOMIC DNA]</scope>
    <source>
        <strain evidence="3 4">B448-2</strain>
    </source>
</reference>
<evidence type="ECO:0000313" key="4">
    <source>
        <dbReference type="Proteomes" id="UP000241421"/>
    </source>
</evidence>
<gene>
    <name evidence="3" type="ORF">C7C56_004880</name>
</gene>
<evidence type="ECO:0000256" key="2">
    <source>
        <dbReference type="SAM" id="SignalP"/>
    </source>
</evidence>
<proteinExistence type="predicted"/>
<keyword evidence="1" id="KW-0812">Transmembrane</keyword>
<keyword evidence="2" id="KW-0732">Signal</keyword>
<organism evidence="3 4">
    <name type="scientific">Massilia glaciei</name>
    <dbReference type="NCBI Taxonomy" id="1524097"/>
    <lineage>
        <taxon>Bacteria</taxon>
        <taxon>Pseudomonadati</taxon>
        <taxon>Pseudomonadota</taxon>
        <taxon>Betaproteobacteria</taxon>
        <taxon>Burkholderiales</taxon>
        <taxon>Oxalobacteraceae</taxon>
        <taxon>Telluria group</taxon>
        <taxon>Massilia</taxon>
    </lineage>
</organism>
<name>A0A2U2I5F9_9BURK</name>
<evidence type="ECO:0000313" key="3">
    <source>
        <dbReference type="EMBL" id="PWF54889.1"/>
    </source>
</evidence>
<dbReference type="AlphaFoldDB" id="A0A2U2I5F9"/>
<keyword evidence="1" id="KW-1133">Transmembrane helix</keyword>
<dbReference type="Proteomes" id="UP000241421">
    <property type="component" value="Unassembled WGS sequence"/>
</dbReference>
<feature type="signal peptide" evidence="2">
    <location>
        <begin position="1"/>
        <end position="26"/>
    </location>
</feature>
<feature type="chain" id="PRO_5015737010" evidence="2">
    <location>
        <begin position="27"/>
        <end position="117"/>
    </location>
</feature>
<evidence type="ECO:0000256" key="1">
    <source>
        <dbReference type="SAM" id="Phobius"/>
    </source>
</evidence>
<dbReference type="EMBL" id="PXWF02000063">
    <property type="protein sequence ID" value="PWF54889.1"/>
    <property type="molecule type" value="Genomic_DNA"/>
</dbReference>
<keyword evidence="1" id="KW-0472">Membrane</keyword>
<sequence length="117" mass="12474">MALPMITKLRLAALAALCALGASWCAASLVAEADWVWGAVGVLPAPLSGWFLDAMSALTRHARPGDAAAQAVQFAFLMAWMSIFAALVIGACVLLAMWRWSQLKRRIHGRRAAPTGL</sequence>
<keyword evidence="4" id="KW-1185">Reference proteome</keyword>
<protein>
    <submittedName>
        <fullName evidence="3">Uncharacterized protein</fullName>
    </submittedName>
</protein>
<feature type="transmembrane region" description="Helical" evidence="1">
    <location>
        <begin position="74"/>
        <end position="98"/>
    </location>
</feature>
<comment type="caution">
    <text evidence="3">The sequence shown here is derived from an EMBL/GenBank/DDBJ whole genome shotgun (WGS) entry which is preliminary data.</text>
</comment>